<dbReference type="Proteomes" id="UP000477750">
    <property type="component" value="Unassembled WGS sequence"/>
</dbReference>
<dbReference type="RefSeq" id="WP_153023829.1">
    <property type="nucleotide sequence ID" value="NZ_WIAO01000003.1"/>
</dbReference>
<organism evidence="2 3">
    <name type="scientific">Glycomyces albidus</name>
    <dbReference type="NCBI Taxonomy" id="2656774"/>
    <lineage>
        <taxon>Bacteria</taxon>
        <taxon>Bacillati</taxon>
        <taxon>Actinomycetota</taxon>
        <taxon>Actinomycetes</taxon>
        <taxon>Glycomycetales</taxon>
        <taxon>Glycomycetaceae</taxon>
        <taxon>Glycomyces</taxon>
    </lineage>
</organism>
<dbReference type="AlphaFoldDB" id="A0A6L5G4R8"/>
<dbReference type="EMBL" id="WIAO01000003">
    <property type="protein sequence ID" value="MQM24629.1"/>
    <property type="molecule type" value="Genomic_DNA"/>
</dbReference>
<reference evidence="2 3" key="1">
    <citation type="submission" date="2019-10" db="EMBL/GenBank/DDBJ databases">
        <title>Glycomyces albidus sp. nov., a novel actinomycete isolated from rhizosphere soil of wheat (Triticum aestivum L.).</title>
        <authorList>
            <person name="Qian L."/>
        </authorList>
    </citation>
    <scope>NUCLEOTIDE SEQUENCE [LARGE SCALE GENOMIC DNA]</scope>
    <source>
        <strain evidence="2 3">NEAU-7082</strain>
    </source>
</reference>
<proteinExistence type="predicted"/>
<name>A0A6L5G4R8_9ACTN</name>
<evidence type="ECO:0000313" key="2">
    <source>
        <dbReference type="EMBL" id="MQM24629.1"/>
    </source>
</evidence>
<evidence type="ECO:0000313" key="3">
    <source>
        <dbReference type="Proteomes" id="UP000477750"/>
    </source>
</evidence>
<feature type="region of interest" description="Disordered" evidence="1">
    <location>
        <begin position="228"/>
        <end position="250"/>
    </location>
</feature>
<protein>
    <submittedName>
        <fullName evidence="2">Uncharacterized protein</fullName>
    </submittedName>
</protein>
<keyword evidence="3" id="KW-1185">Reference proteome</keyword>
<evidence type="ECO:0000256" key="1">
    <source>
        <dbReference type="SAM" id="MobiDB-lite"/>
    </source>
</evidence>
<gene>
    <name evidence="2" type="ORF">GFD30_03400</name>
</gene>
<sequence>MIKRRPRSRLESWKADVEFRVPCAEPGIAFQVRLILEGTRPERIPEPQAIALAQAAAERAIADAARQYSVLDDEAAAIAATAAVWRSKLPRRGPSIEQVTVRLRGNRDAQVELVHLEVLRRIAGVAGPEAVEQVARAMSIRHVVLDDHASTIAHFLLDPPHGFKLDQFPEAAADLRRSIDDYQPDESWIRTAEALNLLVSKKTSPELQSMLRELSRWIAKYSPELSEQLGDALDKPGETAPAENPAGDRD</sequence>
<comment type="caution">
    <text evidence="2">The sequence shown here is derived from an EMBL/GenBank/DDBJ whole genome shotgun (WGS) entry which is preliminary data.</text>
</comment>
<accession>A0A6L5G4R8</accession>